<evidence type="ECO:0000256" key="1">
    <source>
        <dbReference type="ARBA" id="ARBA00004651"/>
    </source>
</evidence>
<dbReference type="OrthoDB" id="445589at2"/>
<evidence type="ECO:0000256" key="6">
    <source>
        <dbReference type="ARBA" id="ARBA00023065"/>
    </source>
</evidence>
<protein>
    <recommendedName>
        <fullName evidence="12">Bestrophin</fullName>
    </recommendedName>
</protein>
<proteinExistence type="inferred from homology"/>
<feature type="transmembrane region" description="Helical" evidence="9">
    <location>
        <begin position="211"/>
        <end position="230"/>
    </location>
</feature>
<evidence type="ECO:0000256" key="8">
    <source>
        <dbReference type="ARBA" id="ARBA00034708"/>
    </source>
</evidence>
<keyword evidence="2" id="KW-0813">Transport</keyword>
<dbReference type="EMBL" id="CP032489">
    <property type="protein sequence ID" value="AYD47267.1"/>
    <property type="molecule type" value="Genomic_DNA"/>
</dbReference>
<evidence type="ECO:0000256" key="3">
    <source>
        <dbReference type="ARBA" id="ARBA00022475"/>
    </source>
</evidence>
<dbReference type="AlphaFoldDB" id="A0A386HMZ2"/>
<keyword evidence="5 9" id="KW-1133">Transmembrane helix</keyword>
<dbReference type="PANTHER" id="PTHR33281:SF19">
    <property type="entry name" value="VOLTAGE-DEPENDENT ANION CHANNEL-FORMING PROTEIN YNEE"/>
    <property type="match status" value="1"/>
</dbReference>
<evidence type="ECO:0000256" key="4">
    <source>
        <dbReference type="ARBA" id="ARBA00022692"/>
    </source>
</evidence>
<dbReference type="PANTHER" id="PTHR33281">
    <property type="entry name" value="UPF0187 PROTEIN YNEE"/>
    <property type="match status" value="1"/>
</dbReference>
<dbReference type="KEGG" id="ark:D6B99_06375"/>
<reference evidence="10 11" key="1">
    <citation type="submission" date="2018-09" db="EMBL/GenBank/DDBJ databases">
        <title>Arachidicoccus sp. nov., a bacterium isolated from soil.</title>
        <authorList>
            <person name="Weon H.-Y."/>
            <person name="Kwon S.-W."/>
            <person name="Lee S.A."/>
        </authorList>
    </citation>
    <scope>NUCLEOTIDE SEQUENCE [LARGE SCALE GENOMIC DNA]</scope>
    <source>
        <strain evidence="10 11">KIS59-12</strain>
    </source>
</reference>
<keyword evidence="11" id="KW-1185">Reference proteome</keyword>
<evidence type="ECO:0000313" key="10">
    <source>
        <dbReference type="EMBL" id="AYD47267.1"/>
    </source>
</evidence>
<dbReference type="GO" id="GO:0005886">
    <property type="term" value="C:plasma membrane"/>
    <property type="evidence" value="ECO:0007669"/>
    <property type="project" value="UniProtKB-SubCell"/>
</dbReference>
<evidence type="ECO:0000256" key="5">
    <source>
        <dbReference type="ARBA" id="ARBA00022989"/>
    </source>
</evidence>
<gene>
    <name evidence="10" type="ORF">D6B99_06375</name>
</gene>
<evidence type="ECO:0008006" key="12">
    <source>
        <dbReference type="Google" id="ProtNLM"/>
    </source>
</evidence>
<dbReference type="GO" id="GO:0005254">
    <property type="term" value="F:chloride channel activity"/>
    <property type="evidence" value="ECO:0007669"/>
    <property type="project" value="InterPro"/>
</dbReference>
<keyword evidence="6" id="KW-0406">Ion transport</keyword>
<keyword evidence="4 9" id="KW-0812">Transmembrane</keyword>
<name>A0A386HMZ2_9BACT</name>
<evidence type="ECO:0000256" key="7">
    <source>
        <dbReference type="ARBA" id="ARBA00023136"/>
    </source>
</evidence>
<dbReference type="RefSeq" id="WP_119986202.1">
    <property type="nucleotide sequence ID" value="NZ_CP032489.1"/>
</dbReference>
<keyword evidence="3" id="KW-1003">Cell membrane</keyword>
<comment type="similarity">
    <text evidence="8">Belongs to the anion channel-forming bestrophin (TC 1.A.46) family.</text>
</comment>
<dbReference type="InterPro" id="IPR044669">
    <property type="entry name" value="YneE/VCCN1/2-like"/>
</dbReference>
<feature type="transmembrane region" description="Helical" evidence="9">
    <location>
        <begin position="44"/>
        <end position="62"/>
    </location>
</feature>
<evidence type="ECO:0000313" key="11">
    <source>
        <dbReference type="Proteomes" id="UP000266118"/>
    </source>
</evidence>
<keyword evidence="7 9" id="KW-0472">Membrane</keyword>
<evidence type="ECO:0000256" key="2">
    <source>
        <dbReference type="ARBA" id="ARBA00022448"/>
    </source>
</evidence>
<sequence>MLLEKRVPFLYLFKQIKYDLLFVFLMSVCTFSLKKLYGEQMPKIPVSLPAFLGTAISLLLSFKLSQSYDRWWEARKVWGAIVNDSRTMVLQLLNFSASDPKEDGLATKKTMSYRQIAWAYCLGQSLRNLDVISKAKEFISEADILYIEMQKNKPLALLNLQTKNLAELYTKGCINSFQEIQINNTLVELTNSMGKAERINNTVFPVTYRQILHLFIYIFLAIMSLALLEIDSLWEIPLDLVIALPFFMIEKTATYMQDPFMNKPTDTAITSIANTIETNIKQLWQDNDLPDPVDSKDAFYIL</sequence>
<dbReference type="Pfam" id="PF25539">
    <property type="entry name" value="Bestrophin_2"/>
    <property type="match status" value="1"/>
</dbReference>
<evidence type="ECO:0000256" key="9">
    <source>
        <dbReference type="SAM" id="Phobius"/>
    </source>
</evidence>
<accession>A0A386HMZ2</accession>
<organism evidence="10 11">
    <name type="scientific">Arachidicoccus soli</name>
    <dbReference type="NCBI Taxonomy" id="2341117"/>
    <lineage>
        <taxon>Bacteria</taxon>
        <taxon>Pseudomonadati</taxon>
        <taxon>Bacteroidota</taxon>
        <taxon>Chitinophagia</taxon>
        <taxon>Chitinophagales</taxon>
        <taxon>Chitinophagaceae</taxon>
        <taxon>Arachidicoccus</taxon>
    </lineage>
</organism>
<comment type="subcellular location">
    <subcellularLocation>
        <location evidence="1">Cell membrane</location>
        <topology evidence="1">Multi-pass membrane protein</topology>
    </subcellularLocation>
</comment>
<dbReference type="Proteomes" id="UP000266118">
    <property type="component" value="Chromosome"/>
</dbReference>